<evidence type="ECO:0000313" key="1">
    <source>
        <dbReference type="EMBL" id="CAG2257349.1"/>
    </source>
</evidence>
<gene>
    <name evidence="1" type="ORF">MEDL_68638</name>
</gene>
<organism evidence="1 2">
    <name type="scientific">Mytilus edulis</name>
    <name type="common">Blue mussel</name>
    <dbReference type="NCBI Taxonomy" id="6550"/>
    <lineage>
        <taxon>Eukaryota</taxon>
        <taxon>Metazoa</taxon>
        <taxon>Spiralia</taxon>
        <taxon>Lophotrochozoa</taxon>
        <taxon>Mollusca</taxon>
        <taxon>Bivalvia</taxon>
        <taxon>Autobranchia</taxon>
        <taxon>Pteriomorphia</taxon>
        <taxon>Mytilida</taxon>
        <taxon>Mytiloidea</taxon>
        <taxon>Mytilidae</taxon>
        <taxon>Mytilinae</taxon>
        <taxon>Mytilus</taxon>
    </lineage>
</organism>
<dbReference type="Proteomes" id="UP000683360">
    <property type="component" value="Unassembled WGS sequence"/>
</dbReference>
<sequence>MPKAEHLHIFTSMFSSFPEVRLKSVLGHEDAFSQEGKEAELKASFYQRRKIEPLQQVKCKNQFSDHGQAVGSLYKIPFSFGLELIIGRKLEEEYMNLVQPNKSDKDAKREDKKHNKTGAAFQKLLSLHKVEAYQMDSKAEFENSIFLDESLICRYILTNFQNIFNNIDILKRGLRQAMENRKPNCAKAIAWKICRQYASTVSMTHYYDIWPGFECGCKTNQRSDDSILCSCYIVIVAEVHKMEMISHKRETFSDIPIVYKEVNGHSDEAMSLMGEVDSTIDARKPYKSSQDVLAETATEFFTKHSKLAMISKSHLKSKGFGKENKKIERIPCIQFFCRAKGIIPIGEAHFPYDIGSIQTDIFEGFPTLQAKQIRIGSEFLFKQENKKSDSGQNARAIPNTEDEEMDIDNDVNISFKGKAGTIGANITFPPNEINGVSIDAAIVKIDQNHAKIHIEDADKRELKSNYLHKCCLDWQEVGVNTDFEVRTFGAVSLDQHIKDKATIIEGKTVEFETLYQAVANVYRDIKPANTQDNNHFAVRALDIVSKDILTFHKALFSKPDRNAQD</sequence>
<name>A0A8S3VRQ3_MYTED</name>
<dbReference type="AlphaFoldDB" id="A0A8S3VRQ3"/>
<protein>
    <submittedName>
        <fullName evidence="1">Uncharacterized protein</fullName>
    </submittedName>
</protein>
<dbReference type="OrthoDB" id="6134048at2759"/>
<comment type="caution">
    <text evidence="1">The sequence shown here is derived from an EMBL/GenBank/DDBJ whole genome shotgun (WGS) entry which is preliminary data.</text>
</comment>
<evidence type="ECO:0000313" key="2">
    <source>
        <dbReference type="Proteomes" id="UP000683360"/>
    </source>
</evidence>
<reference evidence="1" key="1">
    <citation type="submission" date="2021-03" db="EMBL/GenBank/DDBJ databases">
        <authorList>
            <person name="Bekaert M."/>
        </authorList>
    </citation>
    <scope>NUCLEOTIDE SEQUENCE</scope>
</reference>
<keyword evidence="2" id="KW-1185">Reference proteome</keyword>
<proteinExistence type="predicted"/>
<dbReference type="EMBL" id="CAJPWZ010003327">
    <property type="protein sequence ID" value="CAG2257349.1"/>
    <property type="molecule type" value="Genomic_DNA"/>
</dbReference>
<accession>A0A8S3VRQ3</accession>